<evidence type="ECO:0000313" key="1">
    <source>
        <dbReference type="EMBL" id="CAG8794525.1"/>
    </source>
</evidence>
<evidence type="ECO:0000313" key="2">
    <source>
        <dbReference type="Proteomes" id="UP000789901"/>
    </source>
</evidence>
<comment type="caution">
    <text evidence="1">The sequence shown here is derived from an EMBL/GenBank/DDBJ whole genome shotgun (WGS) entry which is preliminary data.</text>
</comment>
<reference evidence="1 2" key="1">
    <citation type="submission" date="2021-06" db="EMBL/GenBank/DDBJ databases">
        <authorList>
            <person name="Kallberg Y."/>
            <person name="Tangrot J."/>
            <person name="Rosling A."/>
        </authorList>
    </citation>
    <scope>NUCLEOTIDE SEQUENCE [LARGE SCALE GENOMIC DNA]</scope>
    <source>
        <strain evidence="1 2">120-4 pot B 10/14</strain>
    </source>
</reference>
<protein>
    <submittedName>
        <fullName evidence="1">5054_t:CDS:1</fullName>
    </submittedName>
</protein>
<gene>
    <name evidence="1" type="ORF">GMARGA_LOCUS21798</name>
</gene>
<keyword evidence="2" id="KW-1185">Reference proteome</keyword>
<accession>A0ABN7VR39</accession>
<organism evidence="1 2">
    <name type="scientific">Gigaspora margarita</name>
    <dbReference type="NCBI Taxonomy" id="4874"/>
    <lineage>
        <taxon>Eukaryota</taxon>
        <taxon>Fungi</taxon>
        <taxon>Fungi incertae sedis</taxon>
        <taxon>Mucoromycota</taxon>
        <taxon>Glomeromycotina</taxon>
        <taxon>Glomeromycetes</taxon>
        <taxon>Diversisporales</taxon>
        <taxon>Gigasporaceae</taxon>
        <taxon>Gigaspora</taxon>
    </lineage>
</organism>
<name>A0ABN7VR39_GIGMA</name>
<proteinExistence type="predicted"/>
<dbReference type="Proteomes" id="UP000789901">
    <property type="component" value="Unassembled WGS sequence"/>
</dbReference>
<dbReference type="EMBL" id="CAJVQB010020475">
    <property type="protein sequence ID" value="CAG8794525.1"/>
    <property type="molecule type" value="Genomic_DNA"/>
</dbReference>
<sequence length="192" mass="22507">MLESFNMFKVGISENTYEFCNTEIFFGAESGNTNDLFESGNLENCFNMYEFDNLKVFFSNILDDNAMTFNMFGSDNLETSFEQANNERDSRVIEYTENLSNLSSNKFISLLDINNTYENQDYDKKESELKVEYGFAFTITYSEKDKEDRIPWCHTYKCMKGQLYISQKEAYTINDRDSGYNTTSCTFYINAY</sequence>